<evidence type="ECO:0000313" key="3">
    <source>
        <dbReference type="Proteomes" id="UP000822688"/>
    </source>
</evidence>
<organism evidence="2 3">
    <name type="scientific">Ceratodon purpureus</name>
    <name type="common">Fire moss</name>
    <name type="synonym">Dicranum purpureum</name>
    <dbReference type="NCBI Taxonomy" id="3225"/>
    <lineage>
        <taxon>Eukaryota</taxon>
        <taxon>Viridiplantae</taxon>
        <taxon>Streptophyta</taxon>
        <taxon>Embryophyta</taxon>
        <taxon>Bryophyta</taxon>
        <taxon>Bryophytina</taxon>
        <taxon>Bryopsida</taxon>
        <taxon>Dicranidae</taxon>
        <taxon>Pseudoditrichales</taxon>
        <taxon>Ditrichaceae</taxon>
        <taxon>Ceratodon</taxon>
    </lineage>
</organism>
<feature type="compositionally biased region" description="Polar residues" evidence="1">
    <location>
        <begin position="82"/>
        <end position="108"/>
    </location>
</feature>
<feature type="region of interest" description="Disordered" evidence="1">
    <location>
        <begin position="139"/>
        <end position="232"/>
    </location>
</feature>
<feature type="region of interest" description="Disordered" evidence="1">
    <location>
        <begin position="1"/>
        <end position="124"/>
    </location>
</feature>
<feature type="compositionally biased region" description="Basic and acidic residues" evidence="1">
    <location>
        <begin position="27"/>
        <end position="38"/>
    </location>
</feature>
<reference evidence="2" key="1">
    <citation type="submission" date="2020-06" db="EMBL/GenBank/DDBJ databases">
        <title>WGS assembly of Ceratodon purpureus strain R40.</title>
        <authorList>
            <person name="Carey S.B."/>
            <person name="Jenkins J."/>
            <person name="Shu S."/>
            <person name="Lovell J.T."/>
            <person name="Sreedasyam A."/>
            <person name="Maumus F."/>
            <person name="Tiley G.P."/>
            <person name="Fernandez-Pozo N."/>
            <person name="Barry K."/>
            <person name="Chen C."/>
            <person name="Wang M."/>
            <person name="Lipzen A."/>
            <person name="Daum C."/>
            <person name="Saski C.A."/>
            <person name="Payton A.C."/>
            <person name="Mcbreen J.C."/>
            <person name="Conrad R.E."/>
            <person name="Kollar L.M."/>
            <person name="Olsson S."/>
            <person name="Huttunen S."/>
            <person name="Landis J.B."/>
            <person name="Wickett N.J."/>
            <person name="Johnson M.G."/>
            <person name="Rensing S.A."/>
            <person name="Grimwood J."/>
            <person name="Schmutz J."/>
            <person name="Mcdaniel S.F."/>
        </authorList>
    </citation>
    <scope>NUCLEOTIDE SEQUENCE</scope>
    <source>
        <strain evidence="2">R40</strain>
    </source>
</reference>
<evidence type="ECO:0000313" key="2">
    <source>
        <dbReference type="EMBL" id="KAG0574464.1"/>
    </source>
</evidence>
<feature type="compositionally biased region" description="Polar residues" evidence="1">
    <location>
        <begin position="276"/>
        <end position="289"/>
    </location>
</feature>
<evidence type="ECO:0000256" key="1">
    <source>
        <dbReference type="SAM" id="MobiDB-lite"/>
    </source>
</evidence>
<dbReference type="AlphaFoldDB" id="A0A8T0HU24"/>
<proteinExistence type="predicted"/>
<protein>
    <submittedName>
        <fullName evidence="2">Uncharacterized protein</fullName>
    </submittedName>
</protein>
<feature type="region of interest" description="Disordered" evidence="1">
    <location>
        <begin position="501"/>
        <end position="544"/>
    </location>
</feature>
<gene>
    <name evidence="2" type="ORF">KC19_VG264200</name>
</gene>
<feature type="compositionally biased region" description="Basic and acidic residues" evidence="1">
    <location>
        <begin position="325"/>
        <end position="351"/>
    </location>
</feature>
<comment type="caution">
    <text evidence="2">The sequence shown here is derived from an EMBL/GenBank/DDBJ whole genome shotgun (WGS) entry which is preliminary data.</text>
</comment>
<feature type="region of interest" description="Disordered" evidence="1">
    <location>
        <begin position="255"/>
        <end position="351"/>
    </location>
</feature>
<dbReference type="Proteomes" id="UP000822688">
    <property type="component" value="Chromosome V"/>
</dbReference>
<sequence>MASRGKPKRAPETWAFKPPSKKSNVGPDRRETSIREGESPQPLKTSAAPKSGASSASNQGRVTKRLPPPQDVCEEVLAEFQAMSSRTSVPTSSLAPSSGPVSKSSGNCSRPEDDGAPYDLGSAEEPWPVLKGVSLELPAGGLDSRLDFPEKTARGGNVPPGHMPDLHSPAHRDYDDDRGRHRSQSRNRRKERSYSPSDSSAERRRQRHGLSSSQSSYRHRRRSDEHRGRDFDFSDEDLDLRHCWQRIRRDERLSLGASARSHGSPPPRTPTPSRTGAASTFNPSSSLDSSRMRREGGVPPEPVNLGLPDKRSNRLLQSLSLNRESAARRERRARETEREEDADRREAEGKKPHLVHVNSEGRPYGLGIQFWNEALAKLVRGLNPSYIDIRHQPFQLLQILFKRLSDDFEYTADVNQSWLRRRIGNALCSYRHELMKMIQASEPRPIWVSESVWQKLVKMESSDKFRAKSEQMKYANSCRRSKGRTGPIGEVGIRERLRAQLGRSPEPEEVYEEMARDKGYSGKSKRAPLRPTSQSASEADETDAQEIDVVSSHLHRHAVDNSGIAHGIALAASADPPPLVTAIPNSPPAGGACNPSVPPSVSSNPMYLVISNHMKELRSSSVGSTADGRALLAALEAQLSTLVQKDLEVVAAPVPPVAVPTENQEGNVHANEHLKETMPAKVHSGPPPTAAREDPATSAPPPPPANTRKSGRKLKWNTRNDFS</sequence>
<accession>A0A8T0HU24</accession>
<feature type="region of interest" description="Disordered" evidence="1">
    <location>
        <begin position="673"/>
        <end position="723"/>
    </location>
</feature>
<name>A0A8T0HU24_CERPU</name>
<feature type="compositionally biased region" description="Basic and acidic residues" evidence="1">
    <location>
        <begin position="164"/>
        <end position="179"/>
    </location>
</feature>
<feature type="compositionally biased region" description="Low complexity" evidence="1">
    <location>
        <begin position="314"/>
        <end position="324"/>
    </location>
</feature>
<feature type="compositionally biased region" description="Basic and acidic residues" evidence="1">
    <location>
        <begin position="144"/>
        <end position="153"/>
    </location>
</feature>
<feature type="compositionally biased region" description="Low complexity" evidence="1">
    <location>
        <begin position="46"/>
        <end position="57"/>
    </location>
</feature>
<feature type="compositionally biased region" description="Basic and acidic residues" evidence="1">
    <location>
        <begin position="222"/>
        <end position="232"/>
    </location>
</feature>
<keyword evidence="3" id="KW-1185">Reference proteome</keyword>
<dbReference type="EMBL" id="CM026426">
    <property type="protein sequence ID" value="KAG0574464.1"/>
    <property type="molecule type" value="Genomic_DNA"/>
</dbReference>
<feature type="compositionally biased region" description="Basic residues" evidence="1">
    <location>
        <begin position="180"/>
        <end position="191"/>
    </location>
</feature>